<gene>
    <name evidence="2" type="ORF">FHT02_001030</name>
</gene>
<evidence type="ECO:0008006" key="4">
    <source>
        <dbReference type="Google" id="ProtNLM"/>
    </source>
</evidence>
<dbReference type="EMBL" id="JACIJF010000002">
    <property type="protein sequence ID" value="MBB5709808.1"/>
    <property type="molecule type" value="Genomic_DNA"/>
</dbReference>
<evidence type="ECO:0000313" key="2">
    <source>
        <dbReference type="EMBL" id="MBB5709808.1"/>
    </source>
</evidence>
<dbReference type="AlphaFoldDB" id="A0A840YG97"/>
<feature type="transmembrane region" description="Helical" evidence="1">
    <location>
        <begin position="101"/>
        <end position="124"/>
    </location>
</feature>
<evidence type="ECO:0000256" key="1">
    <source>
        <dbReference type="SAM" id="Phobius"/>
    </source>
</evidence>
<organism evidence="2 3">
    <name type="scientific">Sphingomonas xinjiangensis</name>
    <dbReference type="NCBI Taxonomy" id="643568"/>
    <lineage>
        <taxon>Bacteria</taxon>
        <taxon>Pseudomonadati</taxon>
        <taxon>Pseudomonadota</taxon>
        <taxon>Alphaproteobacteria</taxon>
        <taxon>Sphingomonadales</taxon>
        <taxon>Sphingomonadaceae</taxon>
        <taxon>Sphingomonas</taxon>
    </lineage>
</organism>
<keyword evidence="1" id="KW-0812">Transmembrane</keyword>
<keyword evidence="1" id="KW-0472">Membrane</keyword>
<dbReference type="RefSeq" id="WP_184085082.1">
    <property type="nucleotide sequence ID" value="NZ_JACIJF010000002.1"/>
</dbReference>
<sequence length="138" mass="13689">MLSALALRLAVPAGFMPVLGDHGLRLVACSGSGPMLPIAPPAHTSMPGMHGSAGHAHHASAAAPVAMQHGDAPAEHPQAEDGCAFADLATPALAGADPIQLASAILFIVAAALFFRAALAVGAAPRLRPPLRGPPLPA</sequence>
<proteinExistence type="predicted"/>
<keyword evidence="1" id="KW-1133">Transmembrane helix</keyword>
<dbReference type="Proteomes" id="UP000527143">
    <property type="component" value="Unassembled WGS sequence"/>
</dbReference>
<comment type="caution">
    <text evidence="2">The sequence shown here is derived from an EMBL/GenBank/DDBJ whole genome shotgun (WGS) entry which is preliminary data.</text>
</comment>
<accession>A0A840YG97</accession>
<protein>
    <recommendedName>
        <fullName evidence="4">DUF2946 domain-containing protein</fullName>
    </recommendedName>
</protein>
<keyword evidence="3" id="KW-1185">Reference proteome</keyword>
<evidence type="ECO:0000313" key="3">
    <source>
        <dbReference type="Proteomes" id="UP000527143"/>
    </source>
</evidence>
<name>A0A840YG97_9SPHN</name>
<reference evidence="2 3" key="1">
    <citation type="submission" date="2020-08" db="EMBL/GenBank/DDBJ databases">
        <title>Genomic Encyclopedia of Type Strains, Phase IV (KMG-IV): sequencing the most valuable type-strain genomes for metagenomic binning, comparative biology and taxonomic classification.</title>
        <authorList>
            <person name="Goeker M."/>
        </authorList>
    </citation>
    <scope>NUCLEOTIDE SEQUENCE [LARGE SCALE GENOMIC DNA]</scope>
    <source>
        <strain evidence="2 3">DSM 26736</strain>
    </source>
</reference>